<proteinExistence type="predicted"/>
<evidence type="ECO:0000313" key="2">
    <source>
        <dbReference type="EMBL" id="ORO45579.1"/>
    </source>
</evidence>
<accession>A0A1X1GFG3</accession>
<reference evidence="2 3" key="1">
    <citation type="journal article" date="2016" name="Eur. J. Clin. Microbiol. Infect. Dis.">
        <title>Whole genome sequencing as a tool for phylogenetic analysis of clinical strains of Mitis group streptococci.</title>
        <authorList>
            <person name="Rasmussen L.H."/>
            <person name="Dargis R."/>
            <person name="Hojholt K."/>
            <person name="Christensen J.J."/>
            <person name="Skovgaard O."/>
            <person name="Justesen U.S."/>
            <person name="Rosenvinge F.S."/>
            <person name="Moser C."/>
            <person name="Lukjancenko O."/>
            <person name="Rasmussen S."/>
            <person name="Nielsen X.C."/>
        </authorList>
    </citation>
    <scope>NUCLEOTIDE SEQUENCE [LARGE SCALE GENOMIC DNA]</scope>
    <source>
        <strain evidence="2 3">OD_314165_09</strain>
    </source>
</reference>
<dbReference type="RefSeq" id="WP_084875317.1">
    <property type="nucleotide sequence ID" value="NZ_NCUG01000018.1"/>
</dbReference>
<evidence type="ECO:0000256" key="1">
    <source>
        <dbReference type="SAM" id="SignalP"/>
    </source>
</evidence>
<dbReference type="EMBL" id="NCUG01000018">
    <property type="protein sequence ID" value="ORO45579.1"/>
    <property type="molecule type" value="Genomic_DNA"/>
</dbReference>
<feature type="chain" id="PRO_5038552064" description="Lipoprotein" evidence="1">
    <location>
        <begin position="29"/>
        <end position="254"/>
    </location>
</feature>
<comment type="caution">
    <text evidence="2">The sequence shown here is derived from an EMBL/GenBank/DDBJ whole genome shotgun (WGS) entry which is preliminary data.</text>
</comment>
<evidence type="ECO:0000313" key="3">
    <source>
        <dbReference type="Proteomes" id="UP000193030"/>
    </source>
</evidence>
<evidence type="ECO:0008006" key="4">
    <source>
        <dbReference type="Google" id="ProtNLM"/>
    </source>
</evidence>
<keyword evidence="1" id="KW-0732">Signal</keyword>
<name>A0A1X1GFG3_STROR</name>
<sequence>MELKKLTKLGIGVLILACLCSCSNSTVAQKNSANNPVSSDNHNQSETANLRIKTSDDLKKVLSDKDLGEIMLQYGISNVKIDPKMSWDYDELQKSVPIQYLFFDKDNNQVGGMRLEANLYDHTGIEIHGAYEQGDFKFHIQNSGQAQELLESYLNSDYYQKAALPNEERGRATNQMESYVPFVDLRIENGAFIYDQYDTKEQSTFSSKIFLNGSQVLSMDLLFEPNGSHSMEERKVSPAILETILAKMADNIQK</sequence>
<feature type="signal peptide" evidence="1">
    <location>
        <begin position="1"/>
        <end position="28"/>
    </location>
</feature>
<protein>
    <recommendedName>
        <fullName evidence="4">Lipoprotein</fullName>
    </recommendedName>
</protein>
<dbReference type="AlphaFoldDB" id="A0A1X1GFG3"/>
<dbReference type="Proteomes" id="UP000193030">
    <property type="component" value="Unassembled WGS sequence"/>
</dbReference>
<gene>
    <name evidence="2" type="ORF">B7725_06855</name>
</gene>
<organism evidence="2 3">
    <name type="scientific">Streptococcus oralis subsp. tigurinus</name>
    <dbReference type="NCBI Taxonomy" id="1077464"/>
    <lineage>
        <taxon>Bacteria</taxon>
        <taxon>Bacillati</taxon>
        <taxon>Bacillota</taxon>
        <taxon>Bacilli</taxon>
        <taxon>Lactobacillales</taxon>
        <taxon>Streptococcaceae</taxon>
        <taxon>Streptococcus</taxon>
    </lineage>
</organism>